<comment type="cofactor">
    <cofactor evidence="1">
        <name>a divalent metal cation</name>
        <dbReference type="ChEBI" id="CHEBI:60240"/>
    </cofactor>
</comment>
<dbReference type="Proteomes" id="UP000792457">
    <property type="component" value="Unassembled WGS sequence"/>
</dbReference>
<gene>
    <name evidence="4" type="ORF">J437_LFUL018824</name>
</gene>
<evidence type="ECO:0000259" key="3">
    <source>
        <dbReference type="Pfam" id="PF13359"/>
    </source>
</evidence>
<evidence type="ECO:0000256" key="1">
    <source>
        <dbReference type="ARBA" id="ARBA00001968"/>
    </source>
</evidence>
<reference evidence="4" key="2">
    <citation type="submission" date="2017-10" db="EMBL/GenBank/DDBJ databases">
        <title>Ladona fulva Genome sequencing and assembly.</title>
        <authorList>
            <person name="Murali S."/>
            <person name="Richards S."/>
            <person name="Bandaranaike D."/>
            <person name="Bellair M."/>
            <person name="Blankenburg K."/>
            <person name="Chao H."/>
            <person name="Dinh H."/>
            <person name="Doddapaneni H."/>
            <person name="Dugan-Rocha S."/>
            <person name="Elkadiri S."/>
            <person name="Gnanaolivu R."/>
            <person name="Hernandez B."/>
            <person name="Skinner E."/>
            <person name="Javaid M."/>
            <person name="Lee S."/>
            <person name="Li M."/>
            <person name="Ming W."/>
            <person name="Munidasa M."/>
            <person name="Muniz J."/>
            <person name="Nguyen L."/>
            <person name="Hughes D."/>
            <person name="Osuji N."/>
            <person name="Pu L.-L."/>
            <person name="Puazo M."/>
            <person name="Qu C."/>
            <person name="Quiroz J."/>
            <person name="Raj R."/>
            <person name="Weissenberger G."/>
            <person name="Xin Y."/>
            <person name="Zou X."/>
            <person name="Han Y."/>
            <person name="Worley K."/>
            <person name="Muzny D."/>
            <person name="Gibbs R."/>
        </authorList>
    </citation>
    <scope>NUCLEOTIDE SEQUENCE</scope>
    <source>
        <strain evidence="4">Sampled in the wild</strain>
    </source>
</reference>
<evidence type="ECO:0000313" key="5">
    <source>
        <dbReference type="Proteomes" id="UP000792457"/>
    </source>
</evidence>
<organism evidence="4 5">
    <name type="scientific">Ladona fulva</name>
    <name type="common">Scarce chaser dragonfly</name>
    <name type="synonym">Libellula fulva</name>
    <dbReference type="NCBI Taxonomy" id="123851"/>
    <lineage>
        <taxon>Eukaryota</taxon>
        <taxon>Metazoa</taxon>
        <taxon>Ecdysozoa</taxon>
        <taxon>Arthropoda</taxon>
        <taxon>Hexapoda</taxon>
        <taxon>Insecta</taxon>
        <taxon>Pterygota</taxon>
        <taxon>Palaeoptera</taxon>
        <taxon>Odonata</taxon>
        <taxon>Epiprocta</taxon>
        <taxon>Anisoptera</taxon>
        <taxon>Libelluloidea</taxon>
        <taxon>Libellulidae</taxon>
        <taxon>Ladona</taxon>
    </lineage>
</organism>
<sequence length="153" mass="17320">MNDYTGGQCVLPVMDAIWKNSSQLHLPVPDQKMFEEIEAGFQELWNLIHAVECIDGKHIQIKCLKESETMFYNYKHFFSIVLQAVADYRCRFIFVDVGGYGKQSDGGTFYTSYSSTFLENSHSANLPPPSYVEGIVTDVPFVILGDDAYPLKT</sequence>
<feature type="domain" description="DDE Tnp4" evidence="3">
    <location>
        <begin position="54"/>
        <end position="152"/>
    </location>
</feature>
<keyword evidence="2" id="KW-0479">Metal-binding</keyword>
<proteinExistence type="predicted"/>
<accession>A0A8K0PAK2</accession>
<evidence type="ECO:0000313" key="4">
    <source>
        <dbReference type="EMBL" id="KAG8239227.1"/>
    </source>
</evidence>
<dbReference type="Pfam" id="PF13359">
    <property type="entry name" value="DDE_Tnp_4"/>
    <property type="match status" value="1"/>
</dbReference>
<dbReference type="OrthoDB" id="1696965at2759"/>
<dbReference type="EMBL" id="KZ309564">
    <property type="protein sequence ID" value="KAG8239227.1"/>
    <property type="molecule type" value="Genomic_DNA"/>
</dbReference>
<dbReference type="InterPro" id="IPR027806">
    <property type="entry name" value="HARBI1_dom"/>
</dbReference>
<keyword evidence="5" id="KW-1185">Reference proteome</keyword>
<evidence type="ECO:0000256" key="2">
    <source>
        <dbReference type="ARBA" id="ARBA00022723"/>
    </source>
</evidence>
<reference evidence="4" key="1">
    <citation type="submission" date="2013-04" db="EMBL/GenBank/DDBJ databases">
        <authorList>
            <person name="Qu J."/>
            <person name="Murali S.C."/>
            <person name="Bandaranaike D."/>
            <person name="Bellair M."/>
            <person name="Blankenburg K."/>
            <person name="Chao H."/>
            <person name="Dinh H."/>
            <person name="Doddapaneni H."/>
            <person name="Downs B."/>
            <person name="Dugan-Rocha S."/>
            <person name="Elkadiri S."/>
            <person name="Gnanaolivu R.D."/>
            <person name="Hernandez B."/>
            <person name="Javaid M."/>
            <person name="Jayaseelan J.C."/>
            <person name="Lee S."/>
            <person name="Li M."/>
            <person name="Ming W."/>
            <person name="Munidasa M."/>
            <person name="Muniz J."/>
            <person name="Nguyen L."/>
            <person name="Ongeri F."/>
            <person name="Osuji N."/>
            <person name="Pu L.-L."/>
            <person name="Puazo M."/>
            <person name="Qu C."/>
            <person name="Quiroz J."/>
            <person name="Raj R."/>
            <person name="Weissenberger G."/>
            <person name="Xin Y."/>
            <person name="Zou X."/>
            <person name="Han Y."/>
            <person name="Richards S."/>
            <person name="Worley K."/>
            <person name="Muzny D."/>
            <person name="Gibbs R."/>
        </authorList>
    </citation>
    <scope>NUCLEOTIDE SEQUENCE</scope>
    <source>
        <strain evidence="4">Sampled in the wild</strain>
    </source>
</reference>
<comment type="caution">
    <text evidence="4">The sequence shown here is derived from an EMBL/GenBank/DDBJ whole genome shotgun (WGS) entry which is preliminary data.</text>
</comment>
<dbReference type="GO" id="GO:0046872">
    <property type="term" value="F:metal ion binding"/>
    <property type="evidence" value="ECO:0007669"/>
    <property type="project" value="UniProtKB-KW"/>
</dbReference>
<protein>
    <recommendedName>
        <fullName evidence="3">DDE Tnp4 domain-containing protein</fullName>
    </recommendedName>
</protein>
<name>A0A8K0PAK2_LADFU</name>
<dbReference type="AlphaFoldDB" id="A0A8K0PAK2"/>